<evidence type="ECO:0000256" key="1">
    <source>
        <dbReference type="SAM" id="MobiDB-lite"/>
    </source>
</evidence>
<reference evidence="2 3" key="1">
    <citation type="submission" date="2020-09" db="EMBL/GenBank/DDBJ databases">
        <title>De no assembly of potato wild relative species, Solanum commersonii.</title>
        <authorList>
            <person name="Cho K."/>
        </authorList>
    </citation>
    <scope>NUCLEOTIDE SEQUENCE [LARGE SCALE GENOMIC DNA]</scope>
    <source>
        <strain evidence="2">LZ3.2</strain>
        <tissue evidence="2">Leaf</tissue>
    </source>
</reference>
<dbReference type="Proteomes" id="UP000824120">
    <property type="component" value="Chromosome 3"/>
</dbReference>
<dbReference type="AlphaFoldDB" id="A0A9J5ZTB2"/>
<organism evidence="2 3">
    <name type="scientific">Solanum commersonii</name>
    <name type="common">Commerson's wild potato</name>
    <name type="synonym">Commerson's nightshade</name>
    <dbReference type="NCBI Taxonomy" id="4109"/>
    <lineage>
        <taxon>Eukaryota</taxon>
        <taxon>Viridiplantae</taxon>
        <taxon>Streptophyta</taxon>
        <taxon>Embryophyta</taxon>
        <taxon>Tracheophyta</taxon>
        <taxon>Spermatophyta</taxon>
        <taxon>Magnoliopsida</taxon>
        <taxon>eudicotyledons</taxon>
        <taxon>Gunneridae</taxon>
        <taxon>Pentapetalae</taxon>
        <taxon>asterids</taxon>
        <taxon>lamiids</taxon>
        <taxon>Solanales</taxon>
        <taxon>Solanaceae</taxon>
        <taxon>Solanoideae</taxon>
        <taxon>Solaneae</taxon>
        <taxon>Solanum</taxon>
    </lineage>
</organism>
<evidence type="ECO:0000313" key="2">
    <source>
        <dbReference type="EMBL" id="KAG5615231.1"/>
    </source>
</evidence>
<evidence type="ECO:0000313" key="3">
    <source>
        <dbReference type="Proteomes" id="UP000824120"/>
    </source>
</evidence>
<feature type="region of interest" description="Disordered" evidence="1">
    <location>
        <begin position="1"/>
        <end position="20"/>
    </location>
</feature>
<comment type="caution">
    <text evidence="2">The sequence shown here is derived from an EMBL/GenBank/DDBJ whole genome shotgun (WGS) entry which is preliminary data.</text>
</comment>
<accession>A0A9J5ZTB2</accession>
<keyword evidence="3" id="KW-1185">Reference proteome</keyword>
<protein>
    <submittedName>
        <fullName evidence="2">Uncharacterized protein</fullName>
    </submittedName>
</protein>
<feature type="compositionally biased region" description="Polar residues" evidence="1">
    <location>
        <begin position="1"/>
        <end position="12"/>
    </location>
</feature>
<proteinExistence type="predicted"/>
<gene>
    <name evidence="2" type="ORF">H5410_015055</name>
</gene>
<name>A0A9J5ZTB2_SOLCO</name>
<dbReference type="EMBL" id="JACXVP010000003">
    <property type="protein sequence ID" value="KAG5615231.1"/>
    <property type="molecule type" value="Genomic_DNA"/>
</dbReference>
<sequence>MFSNVDNQGEDTSSYEHNKSLPCDVLDSTLLCYDYILVVREFEENSSTSILQGQEKTTTPTTFLFEEWSTEFFSEIDLKRRSVSRCS</sequence>